<sequence>MRTKLNYLFILITFAFLHSCGNPKPQLNDFVGTWKSKDNAHIILNQNGTCILKGVNYFKINTFPKNNNTKLNTEGTWRLVNNVDSGIIDGINNGISIVYTIPKDRLKGEIIFYISGHGLTGNNPPWSLFIWDGDPDDMNRYEFTKE</sequence>
<reference evidence="1 2" key="1">
    <citation type="submission" date="2017-05" db="EMBL/GenBank/DDBJ databases">
        <authorList>
            <person name="Varghese N."/>
            <person name="Submissions S."/>
        </authorList>
    </citation>
    <scope>NUCLEOTIDE SEQUENCE [LARGE SCALE GENOMIC DNA]</scope>
    <source>
        <strain evidence="1 2">DSM 28214</strain>
    </source>
</reference>
<evidence type="ECO:0000313" key="1">
    <source>
        <dbReference type="EMBL" id="SMP21106.1"/>
    </source>
</evidence>
<organism evidence="1 2">
    <name type="scientific">Chryseobacterium profundimaris</name>
    <dbReference type="NCBI Taxonomy" id="1387275"/>
    <lineage>
        <taxon>Bacteria</taxon>
        <taxon>Pseudomonadati</taxon>
        <taxon>Bacteroidota</taxon>
        <taxon>Flavobacteriia</taxon>
        <taxon>Flavobacteriales</taxon>
        <taxon>Weeksellaceae</taxon>
        <taxon>Chryseobacterium group</taxon>
        <taxon>Chryseobacterium</taxon>
    </lineage>
</organism>
<dbReference type="Proteomes" id="UP001157960">
    <property type="component" value="Unassembled WGS sequence"/>
</dbReference>
<gene>
    <name evidence="1" type="ORF">SAMN06264346_1068</name>
</gene>
<keyword evidence="2" id="KW-1185">Reference proteome</keyword>
<comment type="caution">
    <text evidence="1">The sequence shown here is derived from an EMBL/GenBank/DDBJ whole genome shotgun (WGS) entry which is preliminary data.</text>
</comment>
<proteinExistence type="predicted"/>
<protein>
    <recommendedName>
        <fullName evidence="3">Lipocalin-like domain-containing protein</fullName>
    </recommendedName>
</protein>
<dbReference type="EMBL" id="FXTZ01000006">
    <property type="protein sequence ID" value="SMP21106.1"/>
    <property type="molecule type" value="Genomic_DNA"/>
</dbReference>
<evidence type="ECO:0000313" key="2">
    <source>
        <dbReference type="Proteomes" id="UP001157960"/>
    </source>
</evidence>
<dbReference type="RefSeq" id="WP_283422143.1">
    <property type="nucleotide sequence ID" value="NZ_FXTZ01000006.1"/>
</dbReference>
<accession>A0ABY1NXC0</accession>
<name>A0ABY1NXC0_9FLAO</name>
<evidence type="ECO:0008006" key="3">
    <source>
        <dbReference type="Google" id="ProtNLM"/>
    </source>
</evidence>